<protein>
    <submittedName>
        <fullName evidence="2">Phage tail assembly protein T</fullName>
    </submittedName>
</protein>
<dbReference type="NCBIfam" id="TIGR01715">
    <property type="entry name" value="phage_lam_T"/>
    <property type="match status" value="1"/>
</dbReference>
<evidence type="ECO:0000259" key="1">
    <source>
        <dbReference type="Pfam" id="PF06223"/>
    </source>
</evidence>
<dbReference type="EMBL" id="AAHDIV010000048">
    <property type="protein sequence ID" value="EBU8136829.1"/>
    <property type="molecule type" value="Genomic_DNA"/>
</dbReference>
<dbReference type="InterPro" id="IPR009350">
    <property type="entry name" value="Phage_tail_T"/>
</dbReference>
<reference evidence="2" key="1">
    <citation type="submission" date="2018-05" db="EMBL/GenBank/DDBJ databases">
        <authorList>
            <person name="Ashton P.M."/>
            <person name="Dallman T."/>
            <person name="Nair S."/>
            <person name="De Pinna E."/>
            <person name="Peters T."/>
            <person name="Grant K."/>
        </authorList>
    </citation>
    <scope>NUCLEOTIDE SEQUENCE [LARGE SCALE GENOMIC DNA]</scope>
    <source>
        <strain evidence="2">127535</strain>
    </source>
</reference>
<sequence>MQLAREFRRADWRQMLAEMSASELGEWGRFFRTQCFTDVWMDAQFATLKALMVQIVSGSREATAIDFSLLPADDEEEPAGETVQPDEVLMRLGEGISGGVRYGPDSQSGD</sequence>
<proteinExistence type="predicted"/>
<comment type="caution">
    <text evidence="2">The sequence shown here is derived from an EMBL/GenBank/DDBJ whole genome shotgun (WGS) entry which is preliminary data.</text>
</comment>
<accession>A0A5V6NKS9</accession>
<dbReference type="AlphaFoldDB" id="A0A5V6NKS9"/>
<gene>
    <name evidence="2" type="ORF">DLM27_24760</name>
</gene>
<name>A0A5V6NKS9_SALET</name>
<evidence type="ECO:0000313" key="2">
    <source>
        <dbReference type="EMBL" id="EBU8136829.1"/>
    </source>
</evidence>
<organism evidence="2">
    <name type="scientific">Salmonella enterica subsp. enterica serovar Poona</name>
    <dbReference type="NCBI Taxonomy" id="436295"/>
    <lineage>
        <taxon>Bacteria</taxon>
        <taxon>Pseudomonadati</taxon>
        <taxon>Pseudomonadota</taxon>
        <taxon>Gammaproteobacteria</taxon>
        <taxon>Enterobacterales</taxon>
        <taxon>Enterobacteriaceae</taxon>
        <taxon>Salmonella</taxon>
    </lineage>
</organism>
<dbReference type="Proteomes" id="UP000839895">
    <property type="component" value="Unassembled WGS sequence"/>
</dbReference>
<dbReference type="Pfam" id="PF06223">
    <property type="entry name" value="Phage_tail_T"/>
    <property type="match status" value="1"/>
</dbReference>
<feature type="domain" description="Minor tail T" evidence="1">
    <location>
        <begin position="20"/>
        <end position="99"/>
    </location>
</feature>